<name>A0ABW6XWV3_9ACTN</name>
<evidence type="ECO:0000256" key="2">
    <source>
        <dbReference type="SAM" id="MobiDB-lite"/>
    </source>
</evidence>
<sequence>MPSSSTAVHSIDATTAALQKELPVLERLQQDLEKELASVSERVLSVRTALAALLALADTPAPRAAQEAPESAATESEAAVETSVTTPQDSSPVPAPRKPTKARSTGGRKTAASTKGEPKERRTSAGKPRTAAAAQQAATAPQESGGLTEQVAAVLTQSPDSPMRARDVAKALGRDSSTGAVNTVRSTLDRLVATSRASRAGRGLYQAPVG</sequence>
<dbReference type="RefSeq" id="WP_030325912.1">
    <property type="nucleotide sequence ID" value="NZ_JBIBDZ010000009.1"/>
</dbReference>
<proteinExistence type="predicted"/>
<evidence type="ECO:0000313" key="3">
    <source>
        <dbReference type="EMBL" id="MFF5921999.1"/>
    </source>
</evidence>
<evidence type="ECO:0000313" key="4">
    <source>
        <dbReference type="Proteomes" id="UP001602370"/>
    </source>
</evidence>
<feature type="compositionally biased region" description="Low complexity" evidence="2">
    <location>
        <begin position="59"/>
        <end position="86"/>
    </location>
</feature>
<keyword evidence="1" id="KW-0175">Coiled coil</keyword>
<feature type="compositionally biased region" description="Low complexity" evidence="2">
    <location>
        <begin position="130"/>
        <end position="140"/>
    </location>
</feature>
<feature type="region of interest" description="Disordered" evidence="2">
    <location>
        <begin position="59"/>
        <end position="163"/>
    </location>
</feature>
<gene>
    <name evidence="3" type="ORF">ACFY8C_27195</name>
</gene>
<accession>A0ABW6XWV3</accession>
<evidence type="ECO:0000256" key="1">
    <source>
        <dbReference type="SAM" id="Coils"/>
    </source>
</evidence>
<comment type="caution">
    <text evidence="3">The sequence shown here is derived from an EMBL/GenBank/DDBJ whole genome shotgun (WGS) entry which is preliminary data.</text>
</comment>
<dbReference type="EMBL" id="JBIBDZ010000009">
    <property type="protein sequence ID" value="MFF5921999.1"/>
    <property type="molecule type" value="Genomic_DNA"/>
</dbReference>
<reference evidence="3 4" key="1">
    <citation type="submission" date="2024-10" db="EMBL/GenBank/DDBJ databases">
        <title>The Natural Products Discovery Center: Release of the First 8490 Sequenced Strains for Exploring Actinobacteria Biosynthetic Diversity.</title>
        <authorList>
            <person name="Kalkreuter E."/>
            <person name="Kautsar S.A."/>
            <person name="Yang D."/>
            <person name="Bader C.D."/>
            <person name="Teijaro C.N."/>
            <person name="Fluegel L."/>
            <person name="Davis C.M."/>
            <person name="Simpson J.R."/>
            <person name="Lauterbach L."/>
            <person name="Steele A.D."/>
            <person name="Gui C."/>
            <person name="Meng S."/>
            <person name="Li G."/>
            <person name="Viehrig K."/>
            <person name="Ye F."/>
            <person name="Su P."/>
            <person name="Kiefer A.F."/>
            <person name="Nichols A."/>
            <person name="Cepeda A.J."/>
            <person name="Yan W."/>
            <person name="Fan B."/>
            <person name="Jiang Y."/>
            <person name="Adhikari A."/>
            <person name="Zheng C.-J."/>
            <person name="Schuster L."/>
            <person name="Cowan T.M."/>
            <person name="Smanski M.J."/>
            <person name="Chevrette M.G."/>
            <person name="De Carvalho L.P.S."/>
            <person name="Shen B."/>
        </authorList>
    </citation>
    <scope>NUCLEOTIDE SEQUENCE [LARGE SCALE GENOMIC DNA]</scope>
    <source>
        <strain evidence="3 4">NPDC012605</strain>
    </source>
</reference>
<feature type="coiled-coil region" evidence="1">
    <location>
        <begin position="15"/>
        <end position="42"/>
    </location>
</feature>
<keyword evidence="4" id="KW-1185">Reference proteome</keyword>
<organism evidence="3 4">
    <name type="scientific">Streptomyces flavochromogenes</name>
    <dbReference type="NCBI Taxonomy" id="68199"/>
    <lineage>
        <taxon>Bacteria</taxon>
        <taxon>Bacillati</taxon>
        <taxon>Actinomycetota</taxon>
        <taxon>Actinomycetes</taxon>
        <taxon>Kitasatosporales</taxon>
        <taxon>Streptomycetaceae</taxon>
        <taxon>Streptomyces</taxon>
    </lineage>
</organism>
<evidence type="ECO:0008006" key="5">
    <source>
        <dbReference type="Google" id="ProtNLM"/>
    </source>
</evidence>
<dbReference type="Proteomes" id="UP001602370">
    <property type="component" value="Unassembled WGS sequence"/>
</dbReference>
<protein>
    <recommendedName>
        <fullName evidence="5">Prephenate dehydrogenase</fullName>
    </recommendedName>
</protein>